<organism evidence="1 2">
    <name type="scientific">Rotaria magnacalcarata</name>
    <dbReference type="NCBI Taxonomy" id="392030"/>
    <lineage>
        <taxon>Eukaryota</taxon>
        <taxon>Metazoa</taxon>
        <taxon>Spiralia</taxon>
        <taxon>Gnathifera</taxon>
        <taxon>Rotifera</taxon>
        <taxon>Eurotatoria</taxon>
        <taxon>Bdelloidea</taxon>
        <taxon>Philodinida</taxon>
        <taxon>Philodinidae</taxon>
        <taxon>Rotaria</taxon>
    </lineage>
</organism>
<feature type="non-terminal residue" evidence="1">
    <location>
        <position position="30"/>
    </location>
</feature>
<comment type="caution">
    <text evidence="1">The sequence shown here is derived from an EMBL/GenBank/DDBJ whole genome shotgun (WGS) entry which is preliminary data.</text>
</comment>
<protein>
    <submittedName>
        <fullName evidence="1">Uncharacterized protein</fullName>
    </submittedName>
</protein>
<dbReference type="AlphaFoldDB" id="A0A8S3JZ30"/>
<evidence type="ECO:0000313" key="1">
    <source>
        <dbReference type="EMBL" id="CAF5222262.1"/>
    </source>
</evidence>
<proteinExistence type="predicted"/>
<sequence length="30" mass="3009">MRWPKGAAEGEILVGGIGAGSASNQLNEPV</sequence>
<accession>A0A8S3JZ30</accession>
<gene>
    <name evidence="1" type="ORF">SMN809_LOCUS82755</name>
</gene>
<name>A0A8S3JZ30_9BILA</name>
<dbReference type="Proteomes" id="UP000676336">
    <property type="component" value="Unassembled WGS sequence"/>
</dbReference>
<evidence type="ECO:0000313" key="2">
    <source>
        <dbReference type="Proteomes" id="UP000676336"/>
    </source>
</evidence>
<dbReference type="EMBL" id="CAJOBI010352893">
    <property type="protein sequence ID" value="CAF5222262.1"/>
    <property type="molecule type" value="Genomic_DNA"/>
</dbReference>
<reference evidence="1" key="1">
    <citation type="submission" date="2021-02" db="EMBL/GenBank/DDBJ databases">
        <authorList>
            <person name="Nowell W R."/>
        </authorList>
    </citation>
    <scope>NUCLEOTIDE SEQUENCE</scope>
</reference>